<organism evidence="9 10">
    <name type="scientific">Neofusicoccum ribis</name>
    <dbReference type="NCBI Taxonomy" id="45134"/>
    <lineage>
        <taxon>Eukaryota</taxon>
        <taxon>Fungi</taxon>
        <taxon>Dikarya</taxon>
        <taxon>Ascomycota</taxon>
        <taxon>Pezizomycotina</taxon>
        <taxon>Dothideomycetes</taxon>
        <taxon>Dothideomycetes incertae sedis</taxon>
        <taxon>Botryosphaeriales</taxon>
        <taxon>Botryosphaeriaceae</taxon>
        <taxon>Neofusicoccum</taxon>
    </lineage>
</organism>
<comment type="similarity">
    <text evidence="1">Belongs to the APC5 family.</text>
</comment>
<reference evidence="9 10" key="1">
    <citation type="submission" date="2024-02" db="EMBL/GenBank/DDBJ databases">
        <title>De novo assembly and annotation of 12 fungi associated with fruit tree decline syndrome in Ontario, Canada.</title>
        <authorList>
            <person name="Sulman M."/>
            <person name="Ellouze W."/>
            <person name="Ilyukhin E."/>
        </authorList>
    </citation>
    <scope>NUCLEOTIDE SEQUENCE [LARGE SCALE GENOMIC DNA]</scope>
    <source>
        <strain evidence="9 10">M1-105</strain>
    </source>
</reference>
<evidence type="ECO:0000259" key="8">
    <source>
        <dbReference type="Pfam" id="PF12862"/>
    </source>
</evidence>
<keyword evidence="10" id="KW-1185">Reference proteome</keyword>
<evidence type="ECO:0000256" key="3">
    <source>
        <dbReference type="ARBA" id="ARBA00022618"/>
    </source>
</evidence>
<keyword evidence="3" id="KW-0132">Cell division</keyword>
<dbReference type="EMBL" id="JAJVDC020000037">
    <property type="protein sequence ID" value="KAL1631883.1"/>
    <property type="molecule type" value="Genomic_DNA"/>
</dbReference>
<dbReference type="InterPro" id="IPR037679">
    <property type="entry name" value="Apc5"/>
</dbReference>
<feature type="region of interest" description="Disordered" evidence="7">
    <location>
        <begin position="114"/>
        <end position="134"/>
    </location>
</feature>
<feature type="domain" description="Anaphase-promoting complex subunit 5" evidence="8">
    <location>
        <begin position="276"/>
        <end position="365"/>
    </location>
</feature>
<dbReference type="Proteomes" id="UP001521116">
    <property type="component" value="Unassembled WGS sequence"/>
</dbReference>
<evidence type="ECO:0000256" key="7">
    <source>
        <dbReference type="SAM" id="MobiDB-lite"/>
    </source>
</evidence>
<keyword evidence="4" id="KW-0498">Mitosis</keyword>
<evidence type="ECO:0000256" key="6">
    <source>
        <dbReference type="ARBA" id="ARBA00023306"/>
    </source>
</evidence>
<sequence length="800" mass="88194">MARYLNPQKISLLVLTSLHCEAEGPSEATIPILSFLTSQLVSSPTDAAGAPRQAADCILSLHHFEEVLASHRAAADDASGPTLYDAFLDRLWAIDSLDALHSYFDGLSDLLLAAPPPQRSDPEQPQQQQPPPERRIRLSRTSPLGVFVRRAQLEFARLQFHDAAKLWLAFVNYKLPTAAWLRDRARAAGAEDEEPEFDANLGELGLGRADGLFGVAYGRLEELGGEEGLASMDEIERLLAFQIDRLQKYGNRVPDDMRDRLSKMLGPTSAVPSLAHFVKFFDAWRAGDYTSSFDNLHRYFDYTMQTRDKTYYQYALLHMAILQADFGCFSEAIAAMNETIATARENQDMSCLNFSLSWLNHLAKAHPKQIRASGYGGMLGSERDGLAFLKSKARETKMWSLLSSTLLSEAKMILSNGSSVPRAFEQIYQSAHLNLVHNIRSNIGSQMLMQASLYGRLGVTNLSDVVCDILRVCYGNVCPIEEILRSSCHSAYIRSQAGLYADAFEMLESVDQVDYRTLKFHQYISNYSALLKAKRALRRCDFTTSTHLLSALRSFRPTDPEVLYQLQILEIEALTRQGSFAAAFSQIDDLAADLKAEDADVYQRIYLLTLKASLFAKTGIPEKGFSIAMRAASAAHRARLWPALWEALGVVQGILVELGEYRAAAKLGDAVIPQALEAGDEALCAKLYMTQADACIGIAGDEHAVTAATTTDINTASPQHHPKIAEAMLFLDKVRECYKNIEDIRGECETLAKRALLEKLRAADGGAGVGSDAAVEEAVGYISRYKSVLEGEGVLGETVG</sequence>
<accession>A0ABR3SX05</accession>
<evidence type="ECO:0000256" key="1">
    <source>
        <dbReference type="ARBA" id="ARBA00007450"/>
    </source>
</evidence>
<dbReference type="Pfam" id="PF12862">
    <property type="entry name" value="ANAPC5"/>
    <property type="match status" value="1"/>
</dbReference>
<comment type="caution">
    <text evidence="9">The sequence shown here is derived from an EMBL/GenBank/DDBJ whole genome shotgun (WGS) entry which is preliminary data.</text>
</comment>
<dbReference type="PANTHER" id="PTHR12830:SF9">
    <property type="entry name" value="ANAPHASE-PROMOTING COMPLEX SUBUNIT 5"/>
    <property type="match status" value="1"/>
</dbReference>
<proteinExistence type="inferred from homology"/>
<protein>
    <recommendedName>
        <fullName evidence="2">Anaphase-promoting complex subunit 5</fullName>
    </recommendedName>
</protein>
<evidence type="ECO:0000313" key="10">
    <source>
        <dbReference type="Proteomes" id="UP001521116"/>
    </source>
</evidence>
<evidence type="ECO:0000256" key="4">
    <source>
        <dbReference type="ARBA" id="ARBA00022776"/>
    </source>
</evidence>
<gene>
    <name evidence="9" type="primary">apc5</name>
    <name evidence="9" type="ORF">SLS56_004245</name>
</gene>
<dbReference type="InterPro" id="IPR026000">
    <property type="entry name" value="Apc5_dom"/>
</dbReference>
<keyword evidence="5" id="KW-0833">Ubl conjugation pathway</keyword>
<evidence type="ECO:0000313" key="9">
    <source>
        <dbReference type="EMBL" id="KAL1631883.1"/>
    </source>
</evidence>
<name>A0ABR3SX05_9PEZI</name>
<evidence type="ECO:0000256" key="5">
    <source>
        <dbReference type="ARBA" id="ARBA00022786"/>
    </source>
</evidence>
<evidence type="ECO:0000256" key="2">
    <source>
        <dbReference type="ARBA" id="ARBA00016066"/>
    </source>
</evidence>
<keyword evidence="6" id="KW-0131">Cell cycle</keyword>
<dbReference type="PANTHER" id="PTHR12830">
    <property type="entry name" value="ANAPHASE-PROMOTING COMPLEX SUBUNIT 5"/>
    <property type="match status" value="1"/>
</dbReference>